<comment type="catalytic activity">
    <reaction evidence="11 12 13">
        <text>NAD(+) + (deoxyribonucleotide)n-3'-hydroxyl + 5'-phospho-(deoxyribonucleotide)m = (deoxyribonucleotide)n+m + AMP + beta-nicotinamide D-nucleotide.</text>
        <dbReference type="EC" id="6.5.1.2"/>
    </reaction>
</comment>
<dbReference type="Gene3D" id="1.10.150.20">
    <property type="entry name" value="5' to 3' exonuclease, C-terminal subdomain"/>
    <property type="match status" value="2"/>
</dbReference>
<dbReference type="SUPFAM" id="SSF52113">
    <property type="entry name" value="BRCT domain"/>
    <property type="match status" value="1"/>
</dbReference>
<dbReference type="Pfam" id="PF03119">
    <property type="entry name" value="DNA_ligase_ZBD"/>
    <property type="match status" value="1"/>
</dbReference>
<dbReference type="InterPro" id="IPR001679">
    <property type="entry name" value="DNA_ligase"/>
</dbReference>
<evidence type="ECO:0000256" key="10">
    <source>
        <dbReference type="ARBA" id="ARBA00023211"/>
    </source>
</evidence>
<dbReference type="Pfam" id="PF12826">
    <property type="entry name" value="HHH_2"/>
    <property type="match status" value="1"/>
</dbReference>
<evidence type="ECO:0000256" key="6">
    <source>
        <dbReference type="ARBA" id="ARBA00022833"/>
    </source>
</evidence>
<dbReference type="InterPro" id="IPR033136">
    <property type="entry name" value="DNA_ligase_CS"/>
</dbReference>
<keyword evidence="4 12" id="KW-0479">Metal-binding</keyword>
<dbReference type="GO" id="GO:0003677">
    <property type="term" value="F:DNA binding"/>
    <property type="evidence" value="ECO:0007669"/>
    <property type="project" value="InterPro"/>
</dbReference>
<keyword evidence="10 12" id="KW-0464">Manganese</keyword>
<dbReference type="RefSeq" id="WP_017867284.1">
    <property type="nucleotide sequence ID" value="NZ_BJYB01000011.1"/>
</dbReference>
<dbReference type="InterPro" id="IPR012340">
    <property type="entry name" value="NA-bd_OB-fold"/>
</dbReference>
<dbReference type="SUPFAM" id="SSF50249">
    <property type="entry name" value="Nucleic acid-binding proteins"/>
    <property type="match status" value="1"/>
</dbReference>
<evidence type="ECO:0000256" key="5">
    <source>
        <dbReference type="ARBA" id="ARBA00022763"/>
    </source>
</evidence>
<evidence type="ECO:0000256" key="11">
    <source>
        <dbReference type="ARBA" id="ARBA00034005"/>
    </source>
</evidence>
<dbReference type="OrthoDB" id="9759736at2"/>
<dbReference type="InterPro" id="IPR036420">
    <property type="entry name" value="BRCT_dom_sf"/>
</dbReference>
<name>A0A0R2LFH2_9LACO</name>
<dbReference type="FunFam" id="3.30.470.30:FF:000001">
    <property type="entry name" value="DNA ligase"/>
    <property type="match status" value="1"/>
</dbReference>
<dbReference type="InterPro" id="IPR013840">
    <property type="entry name" value="DNAligase_N"/>
</dbReference>
<dbReference type="Gene3D" id="6.20.10.30">
    <property type="match status" value="1"/>
</dbReference>
<dbReference type="GO" id="GO:0006260">
    <property type="term" value="P:DNA replication"/>
    <property type="evidence" value="ECO:0007669"/>
    <property type="project" value="UniProtKB-KW"/>
</dbReference>
<comment type="caution">
    <text evidence="15">The sequence shown here is derived from an EMBL/GenBank/DDBJ whole genome shotgun (WGS) entry which is preliminary data.</text>
</comment>
<evidence type="ECO:0000256" key="13">
    <source>
        <dbReference type="RuleBase" id="RU000618"/>
    </source>
</evidence>
<keyword evidence="8 12" id="KW-0520">NAD</keyword>
<evidence type="ECO:0000259" key="14">
    <source>
        <dbReference type="PROSITE" id="PS50172"/>
    </source>
</evidence>
<dbReference type="Gene3D" id="2.40.50.140">
    <property type="entry name" value="Nucleic acid-binding proteins"/>
    <property type="match status" value="1"/>
</dbReference>
<dbReference type="SMART" id="SM00532">
    <property type="entry name" value="LIGANc"/>
    <property type="match status" value="1"/>
</dbReference>
<dbReference type="CDD" id="cd00114">
    <property type="entry name" value="LIGANc"/>
    <property type="match status" value="1"/>
</dbReference>
<keyword evidence="5 12" id="KW-0227">DNA damage</keyword>
<dbReference type="FunFam" id="1.10.287.610:FF:000002">
    <property type="entry name" value="DNA ligase"/>
    <property type="match status" value="1"/>
</dbReference>
<dbReference type="GO" id="GO:0003911">
    <property type="term" value="F:DNA ligase (NAD+) activity"/>
    <property type="evidence" value="ECO:0007669"/>
    <property type="project" value="UniProtKB-UniRule"/>
</dbReference>
<comment type="similarity">
    <text evidence="12">Belongs to the NAD-dependent DNA ligase family. LigA subfamily.</text>
</comment>
<feature type="binding site" evidence="12">
    <location>
        <position position="409"/>
    </location>
    <ligand>
        <name>Zn(2+)</name>
        <dbReference type="ChEBI" id="CHEBI:29105"/>
    </ligand>
</feature>
<dbReference type="SMART" id="SM00292">
    <property type="entry name" value="BRCT"/>
    <property type="match status" value="1"/>
</dbReference>
<dbReference type="Gene3D" id="3.30.470.30">
    <property type="entry name" value="DNA ligase/mRNA capping enzyme"/>
    <property type="match status" value="1"/>
</dbReference>
<dbReference type="SMART" id="SM00278">
    <property type="entry name" value="HhH1"/>
    <property type="match status" value="3"/>
</dbReference>
<dbReference type="InterPro" id="IPR003583">
    <property type="entry name" value="Hlx-hairpin-Hlx_DNA-bd_motif"/>
</dbReference>
<keyword evidence="6 12" id="KW-0862">Zinc</keyword>
<evidence type="ECO:0000256" key="2">
    <source>
        <dbReference type="ARBA" id="ARBA00022598"/>
    </source>
</evidence>
<protein>
    <recommendedName>
        <fullName evidence="12 13">DNA ligase</fullName>
        <ecNumber evidence="12 13">6.5.1.2</ecNumber>
    </recommendedName>
    <alternativeName>
        <fullName evidence="12">Polydeoxyribonucleotide synthase [NAD(+)]</fullName>
    </alternativeName>
</protein>
<dbReference type="Proteomes" id="UP000051886">
    <property type="component" value="Unassembled WGS sequence"/>
</dbReference>
<keyword evidence="3 12" id="KW-0235">DNA replication</keyword>
<dbReference type="PANTHER" id="PTHR23389:SF9">
    <property type="entry name" value="DNA LIGASE"/>
    <property type="match status" value="1"/>
</dbReference>
<evidence type="ECO:0000313" key="15">
    <source>
        <dbReference type="EMBL" id="KRN98204.1"/>
    </source>
</evidence>
<feature type="binding site" evidence="12">
    <location>
        <position position="115"/>
    </location>
    <ligand>
        <name>NAD(+)</name>
        <dbReference type="ChEBI" id="CHEBI:57540"/>
    </ligand>
</feature>
<dbReference type="InterPro" id="IPR004149">
    <property type="entry name" value="Znf_DNAligase_C4"/>
</dbReference>
<dbReference type="SUPFAM" id="SSF47781">
    <property type="entry name" value="RuvA domain 2-like"/>
    <property type="match status" value="1"/>
</dbReference>
<feature type="binding site" evidence="12">
    <location>
        <position position="138"/>
    </location>
    <ligand>
        <name>NAD(+)</name>
        <dbReference type="ChEBI" id="CHEBI:57540"/>
    </ligand>
</feature>
<dbReference type="Pfam" id="PF01653">
    <property type="entry name" value="DNA_ligase_aden"/>
    <property type="match status" value="1"/>
</dbReference>
<keyword evidence="16" id="KW-1185">Reference proteome</keyword>
<dbReference type="PROSITE" id="PS01056">
    <property type="entry name" value="DNA_LIGASE_N2"/>
    <property type="match status" value="1"/>
</dbReference>
<feature type="binding site" evidence="12">
    <location>
        <begin position="85"/>
        <end position="86"/>
    </location>
    <ligand>
        <name>NAD(+)</name>
        <dbReference type="ChEBI" id="CHEBI:57540"/>
    </ligand>
</feature>
<dbReference type="InterPro" id="IPR010994">
    <property type="entry name" value="RuvA_2-like"/>
</dbReference>
<organism evidence="15 16">
    <name type="scientific">Ligilactobacillus pobuzihii</name>
    <dbReference type="NCBI Taxonomy" id="449659"/>
    <lineage>
        <taxon>Bacteria</taxon>
        <taxon>Bacillati</taxon>
        <taxon>Bacillota</taxon>
        <taxon>Bacilli</taxon>
        <taxon>Lactobacillales</taxon>
        <taxon>Lactobacillaceae</taxon>
        <taxon>Ligilactobacillus</taxon>
    </lineage>
</organism>
<evidence type="ECO:0000256" key="3">
    <source>
        <dbReference type="ARBA" id="ARBA00022705"/>
    </source>
</evidence>
<feature type="active site" description="N6-AMP-lysine intermediate" evidence="12">
    <location>
        <position position="117"/>
    </location>
</feature>
<keyword evidence="2 12" id="KW-0436">Ligase</keyword>
<sequence>MAEKQADSAKQAENLRQKLNQWGRQYYVLDQPTVEDAVYDQTYRQLQDLEKKHPEVITADSPTQRVGDQILSGFEKVSHETPMLSLGDVFSKQELQDFIDRLHENVGEKVPFNCELKIDGLAISLTYEDGVFVKGSTRGNGTIGEDITQNLKTINAIPLRLSEPVSVEVRGECYMPKSSFVHLNEYREEQGLPVFANPRNAAAGSLRQLNSKVTAARNLSTFIYYLMEPEKFGVTSQSQALKKMRDWGFKTNIDSRLATNMDEVDHYIDDYQDKRDQLEYDIDGIVLKADPFTVQQELGNTVKVPRWAIAYKFPPDEQETVVRNIEWTVGRTGVITPTAVMDPVLLAGSTVSRASLHNPDYMLEKDIRVLDTVKLHKAGDIIPEISEVVLDKRPNDSKEYEIPTTCPECGAELVHLDDEVALRCVNPKCPSLLKESVIHFASRNAMDIRGLGKRIIQQMFELDLITDVADLYSLTKDDLLKLDKIKDKSANNLLEAIDASRQNSVEHLLFGLGIRHVGAKAARILAQHFGNLDAIRDASAADIEEIDSMGGVIAESIVKYFATDEVAELITELKKQNVNMNYLGKTVSQVEQQAQESEFNGQTVVLTGTLDTLTRADAKKWLQDHGAKVTGSVSKKTSLLIAGHDAGSKLTKAQELGTQVMDEAQFTKKMEAER</sequence>
<dbReference type="PANTHER" id="PTHR23389">
    <property type="entry name" value="CHROMOSOME TRANSMISSION FIDELITY FACTOR 18"/>
    <property type="match status" value="1"/>
</dbReference>
<dbReference type="InterPro" id="IPR013839">
    <property type="entry name" value="DNAligase_adenylation"/>
</dbReference>
<dbReference type="EC" id="6.5.1.2" evidence="12 13"/>
<dbReference type="SUPFAM" id="SSF56091">
    <property type="entry name" value="DNA ligase/mRNA capping enzyme, catalytic domain"/>
    <property type="match status" value="1"/>
</dbReference>
<dbReference type="Gene3D" id="3.40.50.10190">
    <property type="entry name" value="BRCT domain"/>
    <property type="match status" value="1"/>
</dbReference>
<dbReference type="HAMAP" id="MF_01588">
    <property type="entry name" value="DNA_ligase_A"/>
    <property type="match status" value="1"/>
</dbReference>
<dbReference type="CDD" id="cd17748">
    <property type="entry name" value="BRCT_DNA_ligase_like"/>
    <property type="match status" value="1"/>
</dbReference>
<feature type="binding site" evidence="12">
    <location>
        <position position="312"/>
    </location>
    <ligand>
        <name>NAD(+)</name>
        <dbReference type="ChEBI" id="CHEBI:57540"/>
    </ligand>
</feature>
<feature type="binding site" evidence="12">
    <location>
        <position position="288"/>
    </location>
    <ligand>
        <name>NAD(+)</name>
        <dbReference type="ChEBI" id="CHEBI:57540"/>
    </ligand>
</feature>
<dbReference type="EMBL" id="JQCN01000051">
    <property type="protein sequence ID" value="KRN98204.1"/>
    <property type="molecule type" value="Genomic_DNA"/>
</dbReference>
<dbReference type="Pfam" id="PF03120">
    <property type="entry name" value="OB_DNA_ligase"/>
    <property type="match status" value="1"/>
</dbReference>
<dbReference type="FunFam" id="1.10.150.20:FF:000007">
    <property type="entry name" value="DNA ligase"/>
    <property type="match status" value="1"/>
</dbReference>
<dbReference type="Pfam" id="PF00533">
    <property type="entry name" value="BRCT"/>
    <property type="match status" value="1"/>
</dbReference>
<dbReference type="GO" id="GO:0005829">
    <property type="term" value="C:cytosol"/>
    <property type="evidence" value="ECO:0007669"/>
    <property type="project" value="TreeGrafter"/>
</dbReference>
<keyword evidence="7 12" id="KW-0460">Magnesium</keyword>
<feature type="binding site" evidence="12">
    <location>
        <position position="429"/>
    </location>
    <ligand>
        <name>Zn(2+)</name>
        <dbReference type="ChEBI" id="CHEBI:29105"/>
    </ligand>
</feature>
<dbReference type="PIRSF" id="PIRSF001604">
    <property type="entry name" value="LigA"/>
    <property type="match status" value="1"/>
</dbReference>
<dbReference type="AlphaFoldDB" id="A0A0R2LFH2"/>
<reference evidence="15 16" key="1">
    <citation type="journal article" date="2015" name="Genome Announc.">
        <title>Expanding the biotechnology potential of lactobacilli through comparative genomics of 213 strains and associated genera.</title>
        <authorList>
            <person name="Sun Z."/>
            <person name="Harris H.M."/>
            <person name="McCann A."/>
            <person name="Guo C."/>
            <person name="Argimon S."/>
            <person name="Zhang W."/>
            <person name="Yang X."/>
            <person name="Jeffery I.B."/>
            <person name="Cooney J.C."/>
            <person name="Kagawa T.F."/>
            <person name="Liu W."/>
            <person name="Song Y."/>
            <person name="Salvetti E."/>
            <person name="Wrobel A."/>
            <person name="Rasinkangas P."/>
            <person name="Parkhill J."/>
            <person name="Rea M.C."/>
            <person name="O'Sullivan O."/>
            <person name="Ritari J."/>
            <person name="Douillard F.P."/>
            <person name="Paul Ross R."/>
            <person name="Yang R."/>
            <person name="Briner A.E."/>
            <person name="Felis G.E."/>
            <person name="de Vos W.M."/>
            <person name="Barrangou R."/>
            <person name="Klaenhammer T.R."/>
            <person name="Caufield P.W."/>
            <person name="Cui Y."/>
            <person name="Zhang H."/>
            <person name="O'Toole P.W."/>
        </authorList>
    </citation>
    <scope>NUCLEOTIDE SEQUENCE [LARGE SCALE GENOMIC DNA]</scope>
    <source>
        <strain evidence="15 16">NBRC 103219</strain>
    </source>
</reference>
<dbReference type="NCBIfam" id="TIGR00575">
    <property type="entry name" value="dnlj"/>
    <property type="match status" value="1"/>
</dbReference>
<evidence type="ECO:0000256" key="8">
    <source>
        <dbReference type="ARBA" id="ARBA00023027"/>
    </source>
</evidence>
<feature type="binding site" evidence="12">
    <location>
        <position position="424"/>
    </location>
    <ligand>
        <name>Zn(2+)</name>
        <dbReference type="ChEBI" id="CHEBI:29105"/>
    </ligand>
</feature>
<dbReference type="InterPro" id="IPR018239">
    <property type="entry name" value="DNA_ligase_AS"/>
</dbReference>
<comment type="cofactor">
    <cofactor evidence="12">
        <name>Mg(2+)</name>
        <dbReference type="ChEBI" id="CHEBI:18420"/>
    </cofactor>
    <cofactor evidence="12">
        <name>Mn(2+)</name>
        <dbReference type="ChEBI" id="CHEBI:29035"/>
    </cofactor>
</comment>
<dbReference type="InterPro" id="IPR001357">
    <property type="entry name" value="BRCT_dom"/>
</dbReference>
<evidence type="ECO:0000256" key="7">
    <source>
        <dbReference type="ARBA" id="ARBA00022842"/>
    </source>
</evidence>
<evidence type="ECO:0000256" key="1">
    <source>
        <dbReference type="ARBA" id="ARBA00004067"/>
    </source>
</evidence>
<dbReference type="PROSITE" id="PS50172">
    <property type="entry name" value="BRCT"/>
    <property type="match status" value="1"/>
</dbReference>
<dbReference type="NCBIfam" id="NF005932">
    <property type="entry name" value="PRK07956.1"/>
    <property type="match status" value="1"/>
</dbReference>
<dbReference type="FunFam" id="1.10.150.20:FF:000006">
    <property type="entry name" value="DNA ligase"/>
    <property type="match status" value="1"/>
</dbReference>
<dbReference type="STRING" id="449659.IV66_GL002146"/>
<dbReference type="GO" id="GO:0006281">
    <property type="term" value="P:DNA repair"/>
    <property type="evidence" value="ECO:0007669"/>
    <property type="project" value="UniProtKB-KW"/>
</dbReference>
<dbReference type="PROSITE" id="PS01055">
    <property type="entry name" value="DNA_LIGASE_N1"/>
    <property type="match status" value="1"/>
</dbReference>
<evidence type="ECO:0000313" key="16">
    <source>
        <dbReference type="Proteomes" id="UP000051886"/>
    </source>
</evidence>
<comment type="function">
    <text evidence="1 12">DNA ligase that catalyzes the formation of phosphodiester linkages between 5'-phosphoryl and 3'-hydroxyl groups in double-stranded DNA using NAD as a coenzyme and as the energy source for the reaction. It is essential for DNA replication and repair of damaged DNA.</text>
</comment>
<dbReference type="GO" id="GO:0046872">
    <property type="term" value="F:metal ion binding"/>
    <property type="evidence" value="ECO:0007669"/>
    <property type="project" value="UniProtKB-KW"/>
</dbReference>
<accession>A0A0R2LFH2</accession>
<feature type="binding site" evidence="12">
    <location>
        <begin position="36"/>
        <end position="40"/>
    </location>
    <ligand>
        <name>NAD(+)</name>
        <dbReference type="ChEBI" id="CHEBI:57540"/>
    </ligand>
</feature>
<evidence type="ECO:0000256" key="4">
    <source>
        <dbReference type="ARBA" id="ARBA00022723"/>
    </source>
</evidence>
<keyword evidence="9 12" id="KW-0234">DNA repair</keyword>
<feature type="domain" description="BRCT" evidence="14">
    <location>
        <begin position="594"/>
        <end position="674"/>
    </location>
</feature>
<evidence type="ECO:0000256" key="9">
    <source>
        <dbReference type="ARBA" id="ARBA00023204"/>
    </source>
</evidence>
<proteinExistence type="inferred from homology"/>
<dbReference type="PATRIC" id="fig|449659.4.peg.2205"/>
<dbReference type="InterPro" id="IPR041663">
    <property type="entry name" value="DisA/LigA_HHH"/>
</dbReference>
<feature type="binding site" evidence="12">
    <location>
        <position position="406"/>
    </location>
    <ligand>
        <name>Zn(2+)</name>
        <dbReference type="ChEBI" id="CHEBI:29105"/>
    </ligand>
</feature>
<dbReference type="InterPro" id="IPR004150">
    <property type="entry name" value="NAD_DNA_ligase_OB"/>
</dbReference>
<evidence type="ECO:0000256" key="12">
    <source>
        <dbReference type="HAMAP-Rule" id="MF_01588"/>
    </source>
</evidence>
<feature type="binding site" evidence="12">
    <location>
        <position position="172"/>
    </location>
    <ligand>
        <name>NAD(+)</name>
        <dbReference type="ChEBI" id="CHEBI:57540"/>
    </ligand>
</feature>
<gene>
    <name evidence="12" type="primary">ligA</name>
    <name evidence="15" type="ORF">IV66_GL002146</name>
</gene>
<dbReference type="Gene3D" id="1.10.287.610">
    <property type="entry name" value="Helix hairpin bin"/>
    <property type="match status" value="1"/>
</dbReference>